<reference evidence="2 3" key="1">
    <citation type="submission" date="2020-07" db="EMBL/GenBank/DDBJ databases">
        <authorList>
            <person name="Sun Q."/>
        </authorList>
    </citation>
    <scope>NUCLEOTIDE SEQUENCE [LARGE SCALE GENOMIC DNA]</scope>
    <source>
        <strain evidence="2 3">MAH-1</strain>
    </source>
</reference>
<dbReference type="Proteomes" id="UP000535020">
    <property type="component" value="Unassembled WGS sequence"/>
</dbReference>
<dbReference type="InterPro" id="IPR008983">
    <property type="entry name" value="Tumour_necrosis_fac-like_dom"/>
</dbReference>
<evidence type="ECO:0000313" key="2">
    <source>
        <dbReference type="EMBL" id="NYA70461.1"/>
    </source>
</evidence>
<protein>
    <recommendedName>
        <fullName evidence="4">C1q domain-containing protein</fullName>
    </recommendedName>
</protein>
<name>A0A7Y8Y107_9FLAO</name>
<dbReference type="EMBL" id="JACBJI010000002">
    <property type="protein sequence ID" value="NYA70461.1"/>
    <property type="molecule type" value="Genomic_DNA"/>
</dbReference>
<evidence type="ECO:0008006" key="4">
    <source>
        <dbReference type="Google" id="ProtNLM"/>
    </source>
</evidence>
<gene>
    <name evidence="2" type="ORF">HZF10_05975</name>
</gene>
<dbReference type="AlphaFoldDB" id="A0A7Y8Y107"/>
<feature type="chain" id="PRO_5030788766" description="C1q domain-containing protein" evidence="1">
    <location>
        <begin position="24"/>
        <end position="691"/>
    </location>
</feature>
<keyword evidence="3" id="KW-1185">Reference proteome</keyword>
<evidence type="ECO:0000313" key="3">
    <source>
        <dbReference type="Proteomes" id="UP000535020"/>
    </source>
</evidence>
<comment type="caution">
    <text evidence="2">The sequence shown here is derived from an EMBL/GenBank/DDBJ whole genome shotgun (WGS) entry which is preliminary data.</text>
</comment>
<dbReference type="RefSeq" id="WP_176005270.1">
    <property type="nucleotide sequence ID" value="NZ_JABWMI010000006.1"/>
</dbReference>
<feature type="signal peptide" evidence="1">
    <location>
        <begin position="1"/>
        <end position="23"/>
    </location>
</feature>
<proteinExistence type="predicted"/>
<evidence type="ECO:0000256" key="1">
    <source>
        <dbReference type="SAM" id="SignalP"/>
    </source>
</evidence>
<dbReference type="Gene3D" id="2.150.10.10">
    <property type="entry name" value="Serralysin-like metalloprotease, C-terminal"/>
    <property type="match status" value="1"/>
</dbReference>
<dbReference type="SUPFAM" id="SSF49842">
    <property type="entry name" value="TNF-like"/>
    <property type="match status" value="1"/>
</dbReference>
<dbReference type="InterPro" id="IPR011049">
    <property type="entry name" value="Serralysin-like_metalloprot_C"/>
</dbReference>
<organism evidence="2 3">
    <name type="scientific">Flavobacterium agri</name>
    <dbReference type="NCBI Taxonomy" id="2743471"/>
    <lineage>
        <taxon>Bacteria</taxon>
        <taxon>Pseudomonadati</taxon>
        <taxon>Bacteroidota</taxon>
        <taxon>Flavobacteriia</taxon>
        <taxon>Flavobacteriales</taxon>
        <taxon>Flavobacteriaceae</taxon>
        <taxon>Flavobacterium</taxon>
    </lineage>
</organism>
<keyword evidence="1" id="KW-0732">Signal</keyword>
<accession>A0A7Y8Y107</accession>
<sequence length="691" mass="70431">MKNARQRLTLLFFLFSVAGVAQVGVGTTSPSATLDITAANLTGTTVDGLLIPRVSRLRAQTMTGTPTSTILYVNDISNGTATGTTVNVTTTGFYFFNGSVWEKLGTGATTGWLTTGNSGLSGTTNFLGTTDNIDLAFRRNNTASGKIGATSTSLGANALTAGVATNNAAFGTNALALSTGADNVAVGNGTLSSNTTGIQNTGVGNAALTVNTGSASTAIGFQALTANTTGSNGTAVGFQALSKNTTASNNTAVGFQALTNNTTGSQNTALGFQASTTFSTGSRNTSVGYSALSSNVTGNENTAIGNFALGRNLGSGNTVMGHEAEFGSATAFNNTTAIGWHALFSNSGNGNTALGYNALQGNTTSTGNTAVGASALNNNTGAGNTAVGDSAGFEHATGANNTYIGFEAGRYNTGATNNNAFLGYQAGLFSTGSFNTAIGSNTLKANAATANNVAIGYNALTANTGTGNVAIGYSAGSAETGSNKLYIDNSNADASNALLYGEFDTNIARVNGTLQINNPANANGYALPNVRGTNGQILQTNGAGATSWVTNPASTFSALSLVRANMSANQTLTTAGWQKLNFATEVFDTAGEFATSRFTATKAGYYRVNASLHTNNQSNNNMYSIGIYKNGTLYQETSRDHHGIGQVERTVDCLVQLNVGEYVEVFAENFVSGVDVDGYSGKTVFEVQQIR</sequence>
<dbReference type="Gene3D" id="2.60.120.40">
    <property type="match status" value="1"/>
</dbReference>